<accession>A0A3P5XNL2</accession>
<reference evidence="2 3" key="1">
    <citation type="submission" date="2018-11" db="EMBL/GenBank/DDBJ databases">
        <authorList>
            <person name="Criscuolo A."/>
        </authorList>
    </citation>
    <scope>NUCLEOTIDE SEQUENCE [LARGE SCALE GENOMIC DNA]</scope>
    <source>
        <strain evidence="2">AT11b</strain>
    </source>
</reference>
<organism evidence="2 3">
    <name type="scientific">Arthrobacter ulcerisalmonis</name>
    <dbReference type="NCBI Taxonomy" id="2483813"/>
    <lineage>
        <taxon>Bacteria</taxon>
        <taxon>Bacillati</taxon>
        <taxon>Actinomycetota</taxon>
        <taxon>Actinomycetes</taxon>
        <taxon>Micrococcales</taxon>
        <taxon>Micrococcaceae</taxon>
        <taxon>Arthrobacter</taxon>
    </lineage>
</organism>
<proteinExistence type="predicted"/>
<sequence>MEKTLAQQTPKIHRRWVLLLALSGLVFTYLAFWGPFIPGIGENAVAVWQSILTNFGVGLLSAAVLLLFEPKFRKVVTETLTTATAGVKDEVLEAVQVNLDERLAPLTDRIDSLYDARLAEQEAVINDLARDFTHERVLKTFREASDVSALCNDSIVVQAEDEPGRLHIGLQLRVPNELQSNIPPHRREAVQEEEYKALHLNASGKGLWAEVVWDPDEDFDVAAIRLAKELARNRQRGLAEKIDWKPVLPRFERGIRTAIDASNNVPGALPLKSGLVEVAGSDSAPWYLTSDGLHHPRQDWFLHRRHIGTKSGWPNYSPEKKVQKPDWADQKEWDYILNRSRSHFTNW</sequence>
<feature type="transmembrane region" description="Helical" evidence="1">
    <location>
        <begin position="46"/>
        <end position="68"/>
    </location>
</feature>
<gene>
    <name evidence="2" type="ORF">PSET11_02493</name>
</gene>
<dbReference type="OrthoDB" id="9843026at2"/>
<protein>
    <submittedName>
        <fullName evidence="2">Uncharacterized protein</fullName>
    </submittedName>
</protein>
<keyword evidence="1" id="KW-1133">Transmembrane helix</keyword>
<dbReference type="EMBL" id="UXAU01000036">
    <property type="protein sequence ID" value="VDC30333.1"/>
    <property type="molecule type" value="Genomic_DNA"/>
</dbReference>
<evidence type="ECO:0000256" key="1">
    <source>
        <dbReference type="SAM" id="Phobius"/>
    </source>
</evidence>
<dbReference type="RefSeq" id="WP_124092608.1">
    <property type="nucleotide sequence ID" value="NZ_CBCRYA010000027.1"/>
</dbReference>
<keyword evidence="1" id="KW-0472">Membrane</keyword>
<feature type="transmembrane region" description="Helical" evidence="1">
    <location>
        <begin position="16"/>
        <end position="34"/>
    </location>
</feature>
<evidence type="ECO:0000313" key="2">
    <source>
        <dbReference type="EMBL" id="VDC30333.1"/>
    </source>
</evidence>
<dbReference type="AlphaFoldDB" id="A0A3P5XNL2"/>
<keyword evidence="3" id="KW-1185">Reference proteome</keyword>
<name>A0A3P5XNL2_9MICC</name>
<keyword evidence="1" id="KW-0812">Transmembrane</keyword>
<dbReference type="Proteomes" id="UP000280861">
    <property type="component" value="Unassembled WGS sequence"/>
</dbReference>
<evidence type="ECO:0000313" key="3">
    <source>
        <dbReference type="Proteomes" id="UP000280861"/>
    </source>
</evidence>